<protein>
    <recommendedName>
        <fullName evidence="1">Reverse transcriptase zinc-binding domain-containing protein</fullName>
    </recommendedName>
</protein>
<keyword evidence="3" id="KW-1185">Reference proteome</keyword>
<dbReference type="InterPro" id="IPR026960">
    <property type="entry name" value="RVT-Znf"/>
</dbReference>
<feature type="domain" description="Reverse transcriptase zinc-binding" evidence="1">
    <location>
        <begin position="84"/>
        <end position="156"/>
    </location>
</feature>
<name>A0A7J6HKW3_CANSA</name>
<dbReference type="EMBL" id="JAATIQ010000038">
    <property type="protein sequence ID" value="KAF4395876.1"/>
    <property type="molecule type" value="Genomic_DNA"/>
</dbReference>
<reference evidence="2 3" key="1">
    <citation type="journal article" date="2020" name="bioRxiv">
        <title>Sequence and annotation of 42 cannabis genomes reveals extensive copy number variation in cannabinoid synthesis and pathogen resistance genes.</title>
        <authorList>
            <person name="Mckernan K.J."/>
            <person name="Helbert Y."/>
            <person name="Kane L.T."/>
            <person name="Ebling H."/>
            <person name="Zhang L."/>
            <person name="Liu B."/>
            <person name="Eaton Z."/>
            <person name="Mclaughlin S."/>
            <person name="Kingan S."/>
            <person name="Baybayan P."/>
            <person name="Concepcion G."/>
            <person name="Jordan M."/>
            <person name="Riva A."/>
            <person name="Barbazuk W."/>
            <person name="Harkins T."/>
        </authorList>
    </citation>
    <scope>NUCLEOTIDE SEQUENCE [LARGE SCALE GENOMIC DNA]</scope>
    <source>
        <strain evidence="3">cv. Jamaican Lion 4</strain>
        <tissue evidence="2">Leaf</tissue>
    </source>
</reference>
<sequence length="157" mass="18467">MVLRFLGKAKTWHHLNFGQLKQQIKDTHKHSNFSQVDIYRILTIPLSLFPHDDVLVWNNSFTGIYNVKYGYQLTVTLAEQEDSNCSSSIEHWWSTFWKMNLPPKVRIFVWKIFHTSLPAAAELYRRHIATSPYYSICNSCEETINHALFYCPRAKSV</sequence>
<evidence type="ECO:0000259" key="1">
    <source>
        <dbReference type="Pfam" id="PF13966"/>
    </source>
</evidence>
<dbReference type="Pfam" id="PF13966">
    <property type="entry name" value="zf-RVT"/>
    <property type="match status" value="1"/>
</dbReference>
<gene>
    <name evidence="2" type="ORF">G4B88_028046</name>
</gene>
<dbReference type="AlphaFoldDB" id="A0A7J6HKW3"/>
<comment type="caution">
    <text evidence="2">The sequence shown here is derived from an EMBL/GenBank/DDBJ whole genome shotgun (WGS) entry which is preliminary data.</text>
</comment>
<evidence type="ECO:0000313" key="2">
    <source>
        <dbReference type="EMBL" id="KAF4395876.1"/>
    </source>
</evidence>
<evidence type="ECO:0000313" key="3">
    <source>
        <dbReference type="Proteomes" id="UP000583929"/>
    </source>
</evidence>
<proteinExistence type="predicted"/>
<organism evidence="2 3">
    <name type="scientific">Cannabis sativa</name>
    <name type="common">Hemp</name>
    <name type="synonym">Marijuana</name>
    <dbReference type="NCBI Taxonomy" id="3483"/>
    <lineage>
        <taxon>Eukaryota</taxon>
        <taxon>Viridiplantae</taxon>
        <taxon>Streptophyta</taxon>
        <taxon>Embryophyta</taxon>
        <taxon>Tracheophyta</taxon>
        <taxon>Spermatophyta</taxon>
        <taxon>Magnoliopsida</taxon>
        <taxon>eudicotyledons</taxon>
        <taxon>Gunneridae</taxon>
        <taxon>Pentapetalae</taxon>
        <taxon>rosids</taxon>
        <taxon>fabids</taxon>
        <taxon>Rosales</taxon>
        <taxon>Cannabaceae</taxon>
        <taxon>Cannabis</taxon>
    </lineage>
</organism>
<accession>A0A7J6HKW3</accession>
<dbReference type="Proteomes" id="UP000583929">
    <property type="component" value="Unassembled WGS sequence"/>
</dbReference>